<keyword evidence="1" id="KW-1133">Transmembrane helix</keyword>
<evidence type="ECO:0000313" key="2">
    <source>
        <dbReference type="EMBL" id="CAE4602866.1"/>
    </source>
</evidence>
<gene>
    <name evidence="2" type="ORF">DBRI00130_LOCUS12644</name>
</gene>
<dbReference type="AlphaFoldDB" id="A0A7S4V222"/>
<feature type="transmembrane region" description="Helical" evidence="1">
    <location>
        <begin position="148"/>
        <end position="166"/>
    </location>
</feature>
<evidence type="ECO:0000256" key="1">
    <source>
        <dbReference type="SAM" id="Phobius"/>
    </source>
</evidence>
<organism evidence="2">
    <name type="scientific">Ditylum brightwellii</name>
    <dbReference type="NCBI Taxonomy" id="49249"/>
    <lineage>
        <taxon>Eukaryota</taxon>
        <taxon>Sar</taxon>
        <taxon>Stramenopiles</taxon>
        <taxon>Ochrophyta</taxon>
        <taxon>Bacillariophyta</taxon>
        <taxon>Mediophyceae</taxon>
        <taxon>Lithodesmiophycidae</taxon>
        <taxon>Lithodesmiales</taxon>
        <taxon>Lithodesmiaceae</taxon>
        <taxon>Ditylum</taxon>
    </lineage>
</organism>
<accession>A0A7S4V222</accession>
<proteinExistence type="predicted"/>
<keyword evidence="1" id="KW-0472">Membrane</keyword>
<dbReference type="EMBL" id="HBNS01015765">
    <property type="protein sequence ID" value="CAE4602866.1"/>
    <property type="molecule type" value="Transcribed_RNA"/>
</dbReference>
<name>A0A7S4V222_9STRA</name>
<protein>
    <submittedName>
        <fullName evidence="2">Uncharacterized protein</fullName>
    </submittedName>
</protein>
<sequence length="270" mass="29550">MASSFAKQRTTEALKHLQSIKPTDGFITESYLTTDGTTLIRLKRRGISLSEKGYLEIVHDASSTGCVVGITSYGAGNVGRGVVLVEKNGAVCRDLRDIRVILRNPAASNVGNLRAMQQEREDNINRARNSQQTRGATEIISEEDNKQILQFFVLAVLGLIVLRALTSALLGLYILGLPLLYMYAISTAPSLESFDAKKELKRVLRGENLPEDHPDKPKDWLSQTLARVAASVTTEVAGLGGYEVTMTVSKICACVGILFLYWGDILPCDF</sequence>
<keyword evidence="1" id="KW-0812">Transmembrane</keyword>
<reference evidence="2" key="1">
    <citation type="submission" date="2021-01" db="EMBL/GenBank/DDBJ databases">
        <authorList>
            <person name="Corre E."/>
            <person name="Pelletier E."/>
            <person name="Niang G."/>
            <person name="Scheremetjew M."/>
            <person name="Finn R."/>
            <person name="Kale V."/>
            <person name="Holt S."/>
            <person name="Cochrane G."/>
            <person name="Meng A."/>
            <person name="Brown T."/>
            <person name="Cohen L."/>
        </authorList>
    </citation>
    <scope>NUCLEOTIDE SEQUENCE</scope>
    <source>
        <strain evidence="2">GSO104</strain>
    </source>
</reference>